<reference evidence="1 2" key="1">
    <citation type="submission" date="2018-03" db="EMBL/GenBank/DDBJ databases">
        <title>Genomic Encyclopedia of Archaeal and Bacterial Type Strains, Phase II (KMG-II): from individual species to whole genera.</title>
        <authorList>
            <person name="Goeker M."/>
        </authorList>
    </citation>
    <scope>NUCLEOTIDE SEQUENCE [LARGE SCALE GENOMIC DNA]</scope>
    <source>
        <strain evidence="1 2">RHA1</strain>
    </source>
</reference>
<name>A0ABX5ELI7_9BACL</name>
<proteinExistence type="predicted"/>
<evidence type="ECO:0000313" key="2">
    <source>
        <dbReference type="Proteomes" id="UP000238836"/>
    </source>
</evidence>
<dbReference type="RefSeq" id="WP_054096042.1">
    <property type="nucleotide sequence ID" value="NZ_PVTZ01000029.1"/>
</dbReference>
<gene>
    <name evidence="1" type="ORF">CLV36_1293</name>
</gene>
<dbReference type="Proteomes" id="UP000238836">
    <property type="component" value="Unassembled WGS sequence"/>
</dbReference>
<organism evidence="1 2">
    <name type="scientific">Laceyella sediminis</name>
    <dbReference type="NCBI Taxonomy" id="573074"/>
    <lineage>
        <taxon>Bacteria</taxon>
        <taxon>Bacillati</taxon>
        <taxon>Bacillota</taxon>
        <taxon>Bacilli</taxon>
        <taxon>Bacillales</taxon>
        <taxon>Thermoactinomycetaceae</taxon>
        <taxon>Laceyella</taxon>
    </lineage>
</organism>
<protein>
    <submittedName>
        <fullName evidence="1">Uncharacterized protein</fullName>
    </submittedName>
</protein>
<keyword evidence="2" id="KW-1185">Reference proteome</keyword>
<comment type="caution">
    <text evidence="1">The sequence shown here is derived from an EMBL/GenBank/DDBJ whole genome shotgun (WGS) entry which is preliminary data.</text>
</comment>
<sequence length="142" mass="17305">MEILTERMRKVVIPLDEMSRLLSPPFRNNLTRVMNSLTKKRIIRNWPKDKQRFLRQLYKHDVDNDAEFMIHLAAYFNEIKPLLLQSYQEEYPGERPTPSQLINWMRDCMIVSRLLGRKKELKIWLEIIKMCEWLQEDNLMKI</sequence>
<evidence type="ECO:0000313" key="1">
    <source>
        <dbReference type="EMBL" id="PRZ11659.1"/>
    </source>
</evidence>
<accession>A0ABX5ELI7</accession>
<dbReference type="EMBL" id="PVTZ01000029">
    <property type="protein sequence ID" value="PRZ11659.1"/>
    <property type="molecule type" value="Genomic_DNA"/>
</dbReference>